<dbReference type="GeneID" id="25314699"/>
<feature type="compositionally biased region" description="Polar residues" evidence="1">
    <location>
        <begin position="29"/>
        <end position="44"/>
    </location>
</feature>
<sequence length="303" mass="33776">MAPGVDAVNSPAKASGKKVKKKKQHRSQSFHQRPQPDNAQSPSVTAADPCNGNSPPALSETVAASQEKPKSKETSFFEQAFFPEELDRERSYDDNGEIIERDTLAAYGFCDWHAINVADPGPYYIVIDKPVNNHDVHDDDIMFDITQYLDMDKPDTTLTLEPPKEDVTMADEPQAEMSNLNADNVNNANKVNNDNNAKSPSPSKAKKNKNWKRKAAKEKEKEKETGGGYLAPNGTYMSPEELKAYAKGVKNENGDTVVFFPEFIEDPWKGLKPVPTECERRYKTDRRGSSFTASAKVNKEICK</sequence>
<dbReference type="RefSeq" id="XP_013330243.1">
    <property type="nucleotide sequence ID" value="XM_013474789.1"/>
</dbReference>
<feature type="region of interest" description="Disordered" evidence="1">
    <location>
        <begin position="184"/>
        <end position="233"/>
    </location>
</feature>
<feature type="compositionally biased region" description="Basic residues" evidence="1">
    <location>
        <begin position="204"/>
        <end position="216"/>
    </location>
</feature>
<dbReference type="EMBL" id="LASV01000093">
    <property type="protein sequence ID" value="KKA23631.1"/>
    <property type="molecule type" value="Genomic_DNA"/>
</dbReference>
<reference evidence="2 3" key="1">
    <citation type="submission" date="2015-04" db="EMBL/GenBank/DDBJ databases">
        <authorList>
            <person name="Heijne W.H."/>
            <person name="Fedorova N.D."/>
            <person name="Nierman W.C."/>
            <person name="Vollebregt A.W."/>
            <person name="Zhao Z."/>
            <person name="Wu L."/>
            <person name="Kumar M."/>
            <person name="Stam H."/>
            <person name="van den Berg M.A."/>
            <person name="Pel H.J."/>
        </authorList>
    </citation>
    <scope>NUCLEOTIDE SEQUENCE [LARGE SCALE GENOMIC DNA]</scope>
    <source>
        <strain evidence="2 3">CBS 393.64</strain>
    </source>
</reference>
<dbReference type="Proteomes" id="UP000053958">
    <property type="component" value="Unassembled WGS sequence"/>
</dbReference>
<comment type="caution">
    <text evidence="2">The sequence shown here is derived from an EMBL/GenBank/DDBJ whole genome shotgun (WGS) entry which is preliminary data.</text>
</comment>
<dbReference type="OrthoDB" id="5419162at2759"/>
<feature type="compositionally biased region" description="Basic residues" evidence="1">
    <location>
        <begin position="15"/>
        <end position="28"/>
    </location>
</feature>
<evidence type="ECO:0000313" key="2">
    <source>
        <dbReference type="EMBL" id="KKA23631.1"/>
    </source>
</evidence>
<gene>
    <name evidence="2" type="ORF">T310_2348</name>
</gene>
<evidence type="ECO:0000313" key="3">
    <source>
        <dbReference type="Proteomes" id="UP000053958"/>
    </source>
</evidence>
<accession>A0A0F4Z0P0</accession>
<evidence type="ECO:0000256" key="1">
    <source>
        <dbReference type="SAM" id="MobiDB-lite"/>
    </source>
</evidence>
<feature type="region of interest" description="Disordered" evidence="1">
    <location>
        <begin position="1"/>
        <end position="82"/>
    </location>
</feature>
<proteinExistence type="predicted"/>
<feature type="compositionally biased region" description="Low complexity" evidence="1">
    <location>
        <begin position="184"/>
        <end position="203"/>
    </location>
</feature>
<dbReference type="AlphaFoldDB" id="A0A0F4Z0P0"/>
<keyword evidence="3" id="KW-1185">Reference proteome</keyword>
<name>A0A0F4Z0P0_RASE3</name>
<organism evidence="2 3">
    <name type="scientific">Rasamsonia emersonii (strain ATCC 16479 / CBS 393.64 / IMI 116815)</name>
    <dbReference type="NCBI Taxonomy" id="1408163"/>
    <lineage>
        <taxon>Eukaryota</taxon>
        <taxon>Fungi</taxon>
        <taxon>Dikarya</taxon>
        <taxon>Ascomycota</taxon>
        <taxon>Pezizomycotina</taxon>
        <taxon>Eurotiomycetes</taxon>
        <taxon>Eurotiomycetidae</taxon>
        <taxon>Eurotiales</taxon>
        <taxon>Trichocomaceae</taxon>
        <taxon>Rasamsonia</taxon>
    </lineage>
</organism>
<protein>
    <submittedName>
        <fullName evidence="2">Uncharacterized protein</fullName>
    </submittedName>
</protein>